<gene>
    <name evidence="1" type="ORF">ACCB04454</name>
</gene>
<evidence type="ECO:0000313" key="1">
    <source>
        <dbReference type="EMBL" id="AEY59746.1"/>
    </source>
</evidence>
<dbReference type="EMBL" id="JR043247">
    <property type="protein sequence ID" value="AEY59746.1"/>
    <property type="molecule type" value="mRNA"/>
</dbReference>
<name>V9IGX7_APICE</name>
<accession>V9IGX7</accession>
<proteinExistence type="evidence at transcript level"/>
<sequence>MGGPIAGLPVNCCSNVGPTPSPGGPLSSMATLSAYNAQKEWDQVSAYSNRSIPRPRIFPIDRQGIDKEYEYEKFI</sequence>
<protein>
    <submittedName>
        <fullName evidence="1">Uncharacterized protein</fullName>
    </submittedName>
</protein>
<reference evidence="1" key="1">
    <citation type="submission" date="2011-11" db="EMBL/GenBank/DDBJ databases">
        <title>Decoding the brain transcriptome of the Eastern honeybee (Apis cerana) based on pyrosequencing.</title>
        <authorList>
            <person name="Sun L."/>
            <person name="Zheng H."/>
            <person name="Wang Y."/>
            <person name="Xie X."/>
            <person name="Zhu Y."/>
            <person name="Gu W."/>
            <person name="Wang S."/>
        </authorList>
    </citation>
    <scope>NUCLEOTIDE SEQUENCE</scope>
    <source>
        <tissue evidence="1">Brain</tissue>
    </source>
</reference>
<organism evidence="1">
    <name type="scientific">Apis cerana</name>
    <name type="common">Indian honeybee</name>
    <dbReference type="NCBI Taxonomy" id="7461"/>
    <lineage>
        <taxon>Eukaryota</taxon>
        <taxon>Metazoa</taxon>
        <taxon>Ecdysozoa</taxon>
        <taxon>Arthropoda</taxon>
        <taxon>Hexapoda</taxon>
        <taxon>Insecta</taxon>
        <taxon>Pterygota</taxon>
        <taxon>Neoptera</taxon>
        <taxon>Endopterygota</taxon>
        <taxon>Hymenoptera</taxon>
        <taxon>Apocrita</taxon>
        <taxon>Aculeata</taxon>
        <taxon>Apoidea</taxon>
        <taxon>Anthophila</taxon>
        <taxon>Apidae</taxon>
        <taxon>Apis</taxon>
    </lineage>
</organism>
<dbReference type="AlphaFoldDB" id="V9IGX7"/>